<dbReference type="Pfam" id="PF01418">
    <property type="entry name" value="HTH_6"/>
    <property type="match status" value="1"/>
</dbReference>
<dbReference type="InterPro" id="IPR046348">
    <property type="entry name" value="SIS_dom_sf"/>
</dbReference>
<keyword evidence="1" id="KW-0805">Transcription regulation</keyword>
<dbReference type="InterPro" id="IPR000281">
    <property type="entry name" value="HTH_RpiR"/>
</dbReference>
<dbReference type="PANTHER" id="PTHR30514">
    <property type="entry name" value="GLUCOKINASE"/>
    <property type="match status" value="1"/>
</dbReference>
<dbReference type="InterPro" id="IPR047640">
    <property type="entry name" value="RpiR-like"/>
</dbReference>
<proteinExistence type="predicted"/>
<evidence type="ECO:0000259" key="4">
    <source>
        <dbReference type="PROSITE" id="PS51071"/>
    </source>
</evidence>
<gene>
    <name evidence="6" type="ORF">J2S08_003491</name>
</gene>
<dbReference type="RefSeq" id="WP_307231740.1">
    <property type="nucleotide sequence ID" value="NZ_JAUSTT010000024.1"/>
</dbReference>
<reference evidence="6 7" key="1">
    <citation type="submission" date="2023-07" db="EMBL/GenBank/DDBJ databases">
        <title>Genomic Encyclopedia of Type Strains, Phase IV (KMG-IV): sequencing the most valuable type-strain genomes for metagenomic binning, comparative biology and taxonomic classification.</title>
        <authorList>
            <person name="Goeker M."/>
        </authorList>
    </citation>
    <scope>NUCLEOTIDE SEQUENCE [LARGE SCALE GENOMIC DNA]</scope>
    <source>
        <strain evidence="6 7">DSM 23837</strain>
    </source>
</reference>
<evidence type="ECO:0000259" key="5">
    <source>
        <dbReference type="PROSITE" id="PS51464"/>
    </source>
</evidence>
<sequence>MNALVRIRNQYKDFSKVNKQIADCILHEPASILSLTATDIAEKSQTSPASVIRFAKSLGFNGLDDLKLSIATQQGTQKNKKIVDPIISRQDSIDVLCEKVEALINSTMTDLLYVLDKQELEKAIAAIKKAETIYLLGIGASSLTTYNLYHKFNRAGRKAVFNFDAQMNIEFINYASEKDVVIAVSYSGKTKEVLHACETAKKNNCHTIFITKNDSQRIRELSNEILLVPDNEHIIRVGAISSVTSSMAVGDILYLGSIQEEIEEGIEQKMIETNKLVNQFKED</sequence>
<keyword evidence="2 6" id="KW-0238">DNA-binding</keyword>
<dbReference type="InterPro" id="IPR036388">
    <property type="entry name" value="WH-like_DNA-bd_sf"/>
</dbReference>
<evidence type="ECO:0000256" key="1">
    <source>
        <dbReference type="ARBA" id="ARBA00023015"/>
    </source>
</evidence>
<dbReference type="Pfam" id="PF01380">
    <property type="entry name" value="SIS"/>
    <property type="match status" value="1"/>
</dbReference>
<dbReference type="EMBL" id="JAUSTT010000024">
    <property type="protein sequence ID" value="MDQ0177611.1"/>
    <property type="molecule type" value="Genomic_DNA"/>
</dbReference>
<dbReference type="SUPFAM" id="SSF46689">
    <property type="entry name" value="Homeodomain-like"/>
    <property type="match status" value="1"/>
</dbReference>
<organism evidence="6 7">
    <name type="scientific">Bacillus chungangensis</name>
    <dbReference type="NCBI Taxonomy" id="587633"/>
    <lineage>
        <taxon>Bacteria</taxon>
        <taxon>Bacillati</taxon>
        <taxon>Bacillota</taxon>
        <taxon>Bacilli</taxon>
        <taxon>Bacillales</taxon>
        <taxon>Bacillaceae</taxon>
        <taxon>Bacillus</taxon>
    </lineage>
</organism>
<dbReference type="Gene3D" id="1.10.10.10">
    <property type="entry name" value="Winged helix-like DNA-binding domain superfamily/Winged helix DNA-binding domain"/>
    <property type="match status" value="1"/>
</dbReference>
<dbReference type="Proteomes" id="UP001223586">
    <property type="component" value="Unassembled WGS sequence"/>
</dbReference>
<comment type="caution">
    <text evidence="6">The sequence shown here is derived from an EMBL/GenBank/DDBJ whole genome shotgun (WGS) entry which is preliminary data.</text>
</comment>
<dbReference type="PROSITE" id="PS51071">
    <property type="entry name" value="HTH_RPIR"/>
    <property type="match status" value="1"/>
</dbReference>
<name>A0ABT9WWD7_9BACI</name>
<evidence type="ECO:0000313" key="6">
    <source>
        <dbReference type="EMBL" id="MDQ0177611.1"/>
    </source>
</evidence>
<keyword evidence="3" id="KW-0804">Transcription</keyword>
<evidence type="ECO:0000256" key="3">
    <source>
        <dbReference type="ARBA" id="ARBA00023163"/>
    </source>
</evidence>
<protein>
    <submittedName>
        <fullName evidence="6">DNA-binding MurR/RpiR family transcriptional regulator</fullName>
    </submittedName>
</protein>
<dbReference type="GO" id="GO:0003677">
    <property type="term" value="F:DNA binding"/>
    <property type="evidence" value="ECO:0007669"/>
    <property type="project" value="UniProtKB-KW"/>
</dbReference>
<evidence type="ECO:0000256" key="2">
    <source>
        <dbReference type="ARBA" id="ARBA00023125"/>
    </source>
</evidence>
<accession>A0ABT9WWD7</accession>
<feature type="domain" description="SIS" evidence="5">
    <location>
        <begin position="123"/>
        <end position="263"/>
    </location>
</feature>
<dbReference type="Gene3D" id="3.40.50.10490">
    <property type="entry name" value="Glucose-6-phosphate isomerase like protein, domain 1"/>
    <property type="match status" value="1"/>
</dbReference>
<dbReference type="CDD" id="cd05013">
    <property type="entry name" value="SIS_RpiR"/>
    <property type="match status" value="1"/>
</dbReference>
<dbReference type="InterPro" id="IPR035472">
    <property type="entry name" value="RpiR-like_SIS"/>
</dbReference>
<feature type="domain" description="HTH rpiR-type" evidence="4">
    <location>
        <begin position="1"/>
        <end position="77"/>
    </location>
</feature>
<dbReference type="PANTHER" id="PTHR30514:SF1">
    <property type="entry name" value="HTH-TYPE TRANSCRIPTIONAL REGULATOR HEXR-RELATED"/>
    <property type="match status" value="1"/>
</dbReference>
<dbReference type="SUPFAM" id="SSF53697">
    <property type="entry name" value="SIS domain"/>
    <property type="match status" value="1"/>
</dbReference>
<dbReference type="PROSITE" id="PS51464">
    <property type="entry name" value="SIS"/>
    <property type="match status" value="1"/>
</dbReference>
<dbReference type="InterPro" id="IPR009057">
    <property type="entry name" value="Homeodomain-like_sf"/>
</dbReference>
<dbReference type="InterPro" id="IPR001347">
    <property type="entry name" value="SIS_dom"/>
</dbReference>
<evidence type="ECO:0000313" key="7">
    <source>
        <dbReference type="Proteomes" id="UP001223586"/>
    </source>
</evidence>
<keyword evidence="7" id="KW-1185">Reference proteome</keyword>